<dbReference type="InterPro" id="IPR003029">
    <property type="entry name" value="S1_domain"/>
</dbReference>
<name>A0ABP0KAE7_9DINO</name>
<dbReference type="PROSITE" id="PS50126">
    <property type="entry name" value="S1"/>
    <property type="match status" value="2"/>
</dbReference>
<reference evidence="2 3" key="1">
    <citation type="submission" date="2024-02" db="EMBL/GenBank/DDBJ databases">
        <authorList>
            <person name="Chen Y."/>
            <person name="Shah S."/>
            <person name="Dougan E. K."/>
            <person name="Thang M."/>
            <person name="Chan C."/>
        </authorList>
    </citation>
    <scope>NUCLEOTIDE SEQUENCE [LARGE SCALE GENOMIC DNA]</scope>
</reference>
<dbReference type="CDD" id="cd00164">
    <property type="entry name" value="S1_like"/>
    <property type="match status" value="1"/>
</dbReference>
<comment type="caution">
    <text evidence="2">The sequence shown here is derived from an EMBL/GenBank/DDBJ whole genome shotgun (WGS) entry which is preliminary data.</text>
</comment>
<evidence type="ECO:0000313" key="2">
    <source>
        <dbReference type="EMBL" id="CAK9023760.1"/>
    </source>
</evidence>
<accession>A0ABP0KAE7</accession>
<organism evidence="2 3">
    <name type="scientific">Durusdinium trenchii</name>
    <dbReference type="NCBI Taxonomy" id="1381693"/>
    <lineage>
        <taxon>Eukaryota</taxon>
        <taxon>Sar</taxon>
        <taxon>Alveolata</taxon>
        <taxon>Dinophyceae</taxon>
        <taxon>Suessiales</taxon>
        <taxon>Symbiodiniaceae</taxon>
        <taxon>Durusdinium</taxon>
    </lineage>
</organism>
<protein>
    <recommendedName>
        <fullName evidence="1">S1 motif domain-containing protein</fullName>
    </recommendedName>
</protein>
<dbReference type="InterPro" id="IPR013103">
    <property type="entry name" value="RVT_2"/>
</dbReference>
<dbReference type="Proteomes" id="UP001642484">
    <property type="component" value="Unassembled WGS sequence"/>
</dbReference>
<dbReference type="Pfam" id="PF07727">
    <property type="entry name" value="RVT_2"/>
    <property type="match status" value="1"/>
</dbReference>
<dbReference type="InterPro" id="IPR012340">
    <property type="entry name" value="NA-bd_OB-fold"/>
</dbReference>
<sequence length="882" mass="98246">MKMPVKALLPFGSWGYARVKYWNDRTTDFQRTKVQILGPDASMTEGVLCPDRSWKEMPLEDGLPQLGDADEERHPVREFGVPRRRIEGKTSSFEGGIPGAGLGRRPTVLAANSTWRKLGPGRSYGRRRSRCLLMFARELGDWKAAIKAEYDSLLSTGTVRKAVKNEVKELEEKCHDEGRIFKVVPGKAVCARKSPDGRRGVICGNYMQERPAEEVYASGIDVGAVRSLIRHAALERWSLVTVDVKTAFLHIPQEERKDVTIVNPPRLFQDAGVTAAGEQWIVQGTLYGTIAAPKEWGAYRDRMMAEMVWGEQGEWRLVKLPEANVWAIEKKVKVTGVVHGHVAVYVDDVMVSGTDATLAAFIEKFRSMWTCSEADWVEEGKVTKFCGLDVEKDGGGQESYIRLMMAKHEIEGISKLPKVEVPTEDEEEPELACIWHFAVKRPKAVVKIGEEVLKYLAGTPTLGLYYGAVEEISGHGEHHQLPIKRGRRTMEAHYDAAFAPGGGKSMTGLIVKYAGAPVFWASMRHLDGGYLVADGLTEQLAGTLRERLIKELLLRDGREAAVKKMCLKRLNPDVHDRIVKAAGLIVAAVALQSVADTEEAKGDDDGRSFLILIVVLVLIAGYIIGDAIKRYGLAALRRMLGTEDIVKVKLLREEALVPARARDQEMVEVEVEEEQETEVCLALLLAALVRSWCFAELPNPDQRTPLEDLKVGEEVDGRVIKKFFPNGWFVNIGATKDAFLEFEEAFDGFPPQKFSTWRKGASLSARILEIHDGKIYITVRSGSLERPPRFRRPPSAQDVEALRNAGQKDWIDGTVCGMAEGGLWVCLYPEGVEPFRSLLRLEHCTDECVKTAYRGLAVRVRITGIDSEKNRVNISMLDPAVE</sequence>
<feature type="domain" description="S1 motif" evidence="1">
    <location>
        <begin position="808"/>
        <end position="877"/>
    </location>
</feature>
<evidence type="ECO:0000259" key="1">
    <source>
        <dbReference type="PROSITE" id="PS50126"/>
    </source>
</evidence>
<keyword evidence="3" id="KW-1185">Reference proteome</keyword>
<dbReference type="SMART" id="SM00316">
    <property type="entry name" value="S1"/>
    <property type="match status" value="2"/>
</dbReference>
<proteinExistence type="predicted"/>
<dbReference type="Gene3D" id="2.40.50.140">
    <property type="entry name" value="Nucleic acid-binding proteins"/>
    <property type="match status" value="1"/>
</dbReference>
<gene>
    <name evidence="2" type="ORF">CCMP2556_LOCUS15344</name>
</gene>
<evidence type="ECO:0000313" key="3">
    <source>
        <dbReference type="Proteomes" id="UP001642484"/>
    </source>
</evidence>
<dbReference type="EMBL" id="CAXAMN010008014">
    <property type="protein sequence ID" value="CAK9023760.1"/>
    <property type="molecule type" value="Genomic_DNA"/>
</dbReference>
<feature type="domain" description="S1 motif" evidence="1">
    <location>
        <begin position="712"/>
        <end position="780"/>
    </location>
</feature>
<dbReference type="SUPFAM" id="SSF50249">
    <property type="entry name" value="Nucleic acid-binding proteins"/>
    <property type="match status" value="1"/>
</dbReference>